<dbReference type="RefSeq" id="WP_040696654.1">
    <property type="nucleotide sequence ID" value="NZ_CP109149.1"/>
</dbReference>
<dbReference type="EMBL" id="CP109441">
    <property type="protein sequence ID" value="WUV49451.1"/>
    <property type="molecule type" value="Genomic_DNA"/>
</dbReference>
<reference evidence="1" key="1">
    <citation type="submission" date="2022-10" db="EMBL/GenBank/DDBJ databases">
        <title>The complete genomes of actinobacterial strains from the NBC collection.</title>
        <authorList>
            <person name="Joergensen T.S."/>
            <person name="Alvarez Arevalo M."/>
            <person name="Sterndorff E.B."/>
            <person name="Faurdal D."/>
            <person name="Vuksanovic O."/>
            <person name="Mourched A.-S."/>
            <person name="Charusanti P."/>
            <person name="Shaw S."/>
            <person name="Blin K."/>
            <person name="Weber T."/>
        </authorList>
    </citation>
    <scope>NUCLEOTIDE SEQUENCE</scope>
    <source>
        <strain evidence="1">NBC_01482</strain>
    </source>
</reference>
<protein>
    <submittedName>
        <fullName evidence="1">Uncharacterized protein</fullName>
    </submittedName>
</protein>
<organism evidence="1 2">
    <name type="scientific">Nocardia vinacea</name>
    <dbReference type="NCBI Taxonomy" id="96468"/>
    <lineage>
        <taxon>Bacteria</taxon>
        <taxon>Bacillati</taxon>
        <taxon>Actinomycetota</taxon>
        <taxon>Actinomycetes</taxon>
        <taxon>Mycobacteriales</taxon>
        <taxon>Nocardiaceae</taxon>
        <taxon>Nocardia</taxon>
    </lineage>
</organism>
<keyword evidence="2" id="KW-1185">Reference proteome</keyword>
<proteinExistence type="predicted"/>
<sequence>MKFTLEVDLDVLPDGVAAPADLADELGRILRYWGGNMKHYQITEGDSSAIYNSGYREVGSWQIS</sequence>
<dbReference type="Proteomes" id="UP001432062">
    <property type="component" value="Chromosome"/>
</dbReference>
<gene>
    <name evidence="1" type="ORF">OG563_15285</name>
</gene>
<evidence type="ECO:0000313" key="1">
    <source>
        <dbReference type="EMBL" id="WUV49451.1"/>
    </source>
</evidence>
<evidence type="ECO:0000313" key="2">
    <source>
        <dbReference type="Proteomes" id="UP001432062"/>
    </source>
</evidence>
<name>A0ABZ1Z4W9_9NOCA</name>
<accession>A0ABZ1Z4W9</accession>